<feature type="region of interest" description="Disordered" evidence="1">
    <location>
        <begin position="37"/>
        <end position="74"/>
    </location>
</feature>
<accession>A0AA35UUT4</accession>
<dbReference type="AlphaFoldDB" id="A0AA35UUT4"/>
<protein>
    <submittedName>
        <fullName evidence="2">Uncharacterized protein</fullName>
    </submittedName>
</protein>
<reference evidence="2" key="1">
    <citation type="submission" date="2023-04" db="EMBL/GenBank/DDBJ databases">
        <authorList>
            <person name="Vijverberg K."/>
            <person name="Xiong W."/>
            <person name="Schranz E."/>
        </authorList>
    </citation>
    <scope>NUCLEOTIDE SEQUENCE</scope>
</reference>
<dbReference type="EMBL" id="OX465086">
    <property type="protein sequence ID" value="CAI9260991.1"/>
    <property type="molecule type" value="Genomic_DNA"/>
</dbReference>
<evidence type="ECO:0000313" key="3">
    <source>
        <dbReference type="Proteomes" id="UP001177003"/>
    </source>
</evidence>
<proteinExistence type="predicted"/>
<name>A0AA35UUT4_LACSI</name>
<gene>
    <name evidence="2" type="ORF">LSALG_LOCUS1803</name>
</gene>
<evidence type="ECO:0000256" key="1">
    <source>
        <dbReference type="SAM" id="MobiDB-lite"/>
    </source>
</evidence>
<evidence type="ECO:0000313" key="2">
    <source>
        <dbReference type="EMBL" id="CAI9260991.1"/>
    </source>
</evidence>
<sequence length="116" mass="13113">MNSKHKSRSPLTNLVRKPHVTHQGVIFHENLALVSPSSKKRRATDMANYISKNKNKTSKMIISSESTDDEDERIPETPEANLQIDTSAPSQTVIIPPEDLFAKSFSEDVTARNFRY</sequence>
<keyword evidence="3" id="KW-1185">Reference proteome</keyword>
<organism evidence="2 3">
    <name type="scientific">Lactuca saligna</name>
    <name type="common">Willowleaf lettuce</name>
    <dbReference type="NCBI Taxonomy" id="75948"/>
    <lineage>
        <taxon>Eukaryota</taxon>
        <taxon>Viridiplantae</taxon>
        <taxon>Streptophyta</taxon>
        <taxon>Embryophyta</taxon>
        <taxon>Tracheophyta</taxon>
        <taxon>Spermatophyta</taxon>
        <taxon>Magnoliopsida</taxon>
        <taxon>eudicotyledons</taxon>
        <taxon>Gunneridae</taxon>
        <taxon>Pentapetalae</taxon>
        <taxon>asterids</taxon>
        <taxon>campanulids</taxon>
        <taxon>Asterales</taxon>
        <taxon>Asteraceae</taxon>
        <taxon>Cichorioideae</taxon>
        <taxon>Cichorieae</taxon>
        <taxon>Lactucinae</taxon>
        <taxon>Lactuca</taxon>
    </lineage>
</organism>
<dbReference type="Proteomes" id="UP001177003">
    <property type="component" value="Chromosome 0"/>
</dbReference>